<comment type="similarity">
    <text evidence="1">Belongs to the eukaryotic ribosomal protein eS6 family.</text>
</comment>
<evidence type="ECO:0000313" key="5">
    <source>
        <dbReference type="Proteomes" id="UP000593564"/>
    </source>
</evidence>
<proteinExistence type="inferred from homology"/>
<protein>
    <submittedName>
        <fullName evidence="4">Uncharacterized protein</fullName>
    </submittedName>
</protein>
<reference evidence="4 5" key="2">
    <citation type="submission" date="2020-07" db="EMBL/GenBank/DDBJ databases">
        <title>Genome assembly of wild tea tree DASZ reveals pedigree and selection history of tea varieties.</title>
        <authorList>
            <person name="Zhang W."/>
        </authorList>
    </citation>
    <scope>NUCLEOTIDE SEQUENCE [LARGE SCALE GENOMIC DNA]</scope>
    <source>
        <strain evidence="5">cv. G240</strain>
        <tissue evidence="4">Leaf</tissue>
    </source>
</reference>
<sequence length="243" mass="27986">MVKRDDLKRDGSKSTRKGEKRGFEDGFNLSLETLTWFGGDNNRLSYNGRDFAVHVHYKSAFLLVSRAPKIQRLVTPLTLQRKQARITDKKKRIAKAKEEAVEYHKLLATSYEIEGILNTSRHSMMVSPTCSYPMPTAFVDNTWPFLPHLVPSGLIFEQLFVIYALPNLFVSSLTLILPFFPTGTSERMEEEGDVAIAFTLERFYFGDNVLPCFESRIPMLKNRLQELPDLDNIRFLLMTKTIR</sequence>
<reference evidence="5" key="1">
    <citation type="journal article" date="2020" name="Nat. Commun.">
        <title>Genome assembly of wild tea tree DASZ reveals pedigree and selection history of tea varieties.</title>
        <authorList>
            <person name="Zhang W."/>
            <person name="Zhang Y."/>
            <person name="Qiu H."/>
            <person name="Guo Y."/>
            <person name="Wan H."/>
            <person name="Zhang X."/>
            <person name="Scossa F."/>
            <person name="Alseekh S."/>
            <person name="Zhang Q."/>
            <person name="Wang P."/>
            <person name="Xu L."/>
            <person name="Schmidt M.H."/>
            <person name="Jia X."/>
            <person name="Li D."/>
            <person name="Zhu A."/>
            <person name="Guo F."/>
            <person name="Chen W."/>
            <person name="Ni D."/>
            <person name="Usadel B."/>
            <person name="Fernie A.R."/>
            <person name="Wen W."/>
        </authorList>
    </citation>
    <scope>NUCLEOTIDE SEQUENCE [LARGE SCALE GENOMIC DNA]</scope>
    <source>
        <strain evidence="5">cv. G240</strain>
    </source>
</reference>
<evidence type="ECO:0000256" key="1">
    <source>
        <dbReference type="ARBA" id="ARBA00009312"/>
    </source>
</evidence>
<gene>
    <name evidence="4" type="ORF">HYC85_010468</name>
</gene>
<dbReference type="AlphaFoldDB" id="A0A7J7HKL4"/>
<keyword evidence="3" id="KW-0687">Ribonucleoprotein</keyword>
<dbReference type="EMBL" id="JACBKZ010000004">
    <property type="protein sequence ID" value="KAF5952524.1"/>
    <property type="molecule type" value="Genomic_DNA"/>
</dbReference>
<dbReference type="Gene3D" id="1.20.5.2650">
    <property type="match status" value="1"/>
</dbReference>
<dbReference type="InterPro" id="IPR001377">
    <property type="entry name" value="Ribosomal_eS6"/>
</dbReference>
<dbReference type="GO" id="GO:0003735">
    <property type="term" value="F:structural constituent of ribosome"/>
    <property type="evidence" value="ECO:0007669"/>
    <property type="project" value="InterPro"/>
</dbReference>
<accession>A0A7J7HKL4</accession>
<comment type="caution">
    <text evidence="4">The sequence shown here is derived from an EMBL/GenBank/DDBJ whole genome shotgun (WGS) entry which is preliminary data.</text>
</comment>
<dbReference type="PANTHER" id="PTHR11502">
    <property type="entry name" value="40S RIBOSOMAL PROTEIN S6"/>
    <property type="match status" value="1"/>
</dbReference>
<keyword evidence="5" id="KW-1185">Reference proteome</keyword>
<evidence type="ECO:0000313" key="4">
    <source>
        <dbReference type="EMBL" id="KAF5952524.1"/>
    </source>
</evidence>
<name>A0A7J7HKL4_CAMSI</name>
<evidence type="ECO:0000256" key="3">
    <source>
        <dbReference type="ARBA" id="ARBA00023274"/>
    </source>
</evidence>
<organism evidence="4 5">
    <name type="scientific">Camellia sinensis</name>
    <name type="common">Tea plant</name>
    <name type="synonym">Thea sinensis</name>
    <dbReference type="NCBI Taxonomy" id="4442"/>
    <lineage>
        <taxon>Eukaryota</taxon>
        <taxon>Viridiplantae</taxon>
        <taxon>Streptophyta</taxon>
        <taxon>Embryophyta</taxon>
        <taxon>Tracheophyta</taxon>
        <taxon>Spermatophyta</taxon>
        <taxon>Magnoliopsida</taxon>
        <taxon>eudicotyledons</taxon>
        <taxon>Gunneridae</taxon>
        <taxon>Pentapetalae</taxon>
        <taxon>asterids</taxon>
        <taxon>Ericales</taxon>
        <taxon>Theaceae</taxon>
        <taxon>Camellia</taxon>
    </lineage>
</organism>
<dbReference type="Proteomes" id="UP000593564">
    <property type="component" value="Unassembled WGS sequence"/>
</dbReference>
<dbReference type="GO" id="GO:0005840">
    <property type="term" value="C:ribosome"/>
    <property type="evidence" value="ECO:0007669"/>
    <property type="project" value="UniProtKB-KW"/>
</dbReference>
<keyword evidence="2" id="KW-0689">Ribosomal protein</keyword>
<dbReference type="GO" id="GO:1990904">
    <property type="term" value="C:ribonucleoprotein complex"/>
    <property type="evidence" value="ECO:0007669"/>
    <property type="project" value="UniProtKB-KW"/>
</dbReference>
<evidence type="ECO:0000256" key="2">
    <source>
        <dbReference type="ARBA" id="ARBA00022980"/>
    </source>
</evidence>
<dbReference type="GO" id="GO:0006412">
    <property type="term" value="P:translation"/>
    <property type="evidence" value="ECO:0007669"/>
    <property type="project" value="InterPro"/>
</dbReference>